<keyword evidence="5 11" id="KW-0808">Transferase</keyword>
<name>A0AAF1KNQ0_9PROT</name>
<evidence type="ECO:0000256" key="6">
    <source>
        <dbReference type="ARBA" id="ARBA00022695"/>
    </source>
</evidence>
<evidence type="ECO:0000256" key="4">
    <source>
        <dbReference type="ARBA" id="ARBA00022642"/>
    </source>
</evidence>
<dbReference type="EMBL" id="JAAEDH010000006">
    <property type="protein sequence ID" value="MBR0654883.1"/>
    <property type="molecule type" value="Genomic_DNA"/>
</dbReference>
<dbReference type="Pfam" id="PF01467">
    <property type="entry name" value="CTP_transf_like"/>
    <property type="match status" value="1"/>
</dbReference>
<keyword evidence="4 11" id="KW-0662">Pyridine nucleotide biosynthesis</keyword>
<evidence type="ECO:0000313" key="14">
    <source>
        <dbReference type="EMBL" id="MBR0654883.1"/>
    </source>
</evidence>
<comment type="function">
    <text evidence="1 11">Catalyzes the reversible adenylation of nicotinate mononucleotide (NaMN) to nicotinic acid adenine dinucleotide (NaAD).</text>
</comment>
<keyword evidence="9 11" id="KW-0520">NAD</keyword>
<keyword evidence="15" id="KW-1185">Reference proteome</keyword>
<evidence type="ECO:0000256" key="12">
    <source>
        <dbReference type="SAM" id="MobiDB-lite"/>
    </source>
</evidence>
<dbReference type="AlphaFoldDB" id="A0AAF1KNQ0"/>
<keyword evidence="8 11" id="KW-0067">ATP-binding</keyword>
<comment type="caution">
    <text evidence="14">The sequence shown here is derived from an EMBL/GenBank/DDBJ whole genome shotgun (WGS) entry which is preliminary data.</text>
</comment>
<comment type="similarity">
    <text evidence="3 11">Belongs to the NadD family.</text>
</comment>
<organism evidence="14 15">
    <name type="scientific">Plastoroseomonas arctica</name>
    <dbReference type="NCBI Taxonomy" id="1509237"/>
    <lineage>
        <taxon>Bacteria</taxon>
        <taxon>Pseudomonadati</taxon>
        <taxon>Pseudomonadota</taxon>
        <taxon>Alphaproteobacteria</taxon>
        <taxon>Acetobacterales</taxon>
        <taxon>Acetobacteraceae</taxon>
        <taxon>Plastoroseomonas</taxon>
    </lineage>
</organism>
<accession>A0AAF1KNQ0</accession>
<evidence type="ECO:0000256" key="11">
    <source>
        <dbReference type="HAMAP-Rule" id="MF_00244"/>
    </source>
</evidence>
<keyword evidence="7 11" id="KW-0547">Nucleotide-binding</keyword>
<evidence type="ECO:0000313" key="15">
    <source>
        <dbReference type="Proteomes" id="UP001196068"/>
    </source>
</evidence>
<dbReference type="InterPro" id="IPR014729">
    <property type="entry name" value="Rossmann-like_a/b/a_fold"/>
</dbReference>
<dbReference type="GO" id="GO:0004515">
    <property type="term" value="F:nicotinate-nucleotide adenylyltransferase activity"/>
    <property type="evidence" value="ECO:0007669"/>
    <property type="project" value="UniProtKB-UniRule"/>
</dbReference>
<dbReference type="Gene3D" id="3.40.50.620">
    <property type="entry name" value="HUPs"/>
    <property type="match status" value="1"/>
</dbReference>
<keyword evidence="6 11" id="KW-0548">Nucleotidyltransferase</keyword>
<dbReference type="PANTHER" id="PTHR39321:SF3">
    <property type="entry name" value="PHOSPHOPANTETHEINE ADENYLYLTRANSFERASE"/>
    <property type="match status" value="1"/>
</dbReference>
<comment type="catalytic activity">
    <reaction evidence="10 11">
        <text>nicotinate beta-D-ribonucleotide + ATP + H(+) = deamido-NAD(+) + diphosphate</text>
        <dbReference type="Rhea" id="RHEA:22860"/>
        <dbReference type="ChEBI" id="CHEBI:15378"/>
        <dbReference type="ChEBI" id="CHEBI:30616"/>
        <dbReference type="ChEBI" id="CHEBI:33019"/>
        <dbReference type="ChEBI" id="CHEBI:57502"/>
        <dbReference type="ChEBI" id="CHEBI:58437"/>
        <dbReference type="EC" id="2.7.7.18"/>
    </reaction>
</comment>
<dbReference type="NCBIfam" id="NF000843">
    <property type="entry name" value="PRK00071.2-2"/>
    <property type="match status" value="1"/>
</dbReference>
<comment type="pathway">
    <text evidence="2 11">Cofactor biosynthesis; NAD(+) biosynthesis; deamido-NAD(+) from nicotinate D-ribonucleotide: step 1/1.</text>
</comment>
<dbReference type="GO" id="GO:0009435">
    <property type="term" value="P:NAD+ biosynthetic process"/>
    <property type="evidence" value="ECO:0007669"/>
    <property type="project" value="UniProtKB-UniRule"/>
</dbReference>
<evidence type="ECO:0000256" key="2">
    <source>
        <dbReference type="ARBA" id="ARBA00005019"/>
    </source>
</evidence>
<reference evidence="14" key="1">
    <citation type="submission" date="2020-01" db="EMBL/GenBank/DDBJ databases">
        <authorList>
            <person name="Rat A."/>
        </authorList>
    </citation>
    <scope>NUCLEOTIDE SEQUENCE</scope>
    <source>
        <strain evidence="14">LMG 28251</strain>
    </source>
</reference>
<proteinExistence type="inferred from homology"/>
<evidence type="ECO:0000256" key="8">
    <source>
        <dbReference type="ARBA" id="ARBA00022840"/>
    </source>
</evidence>
<evidence type="ECO:0000256" key="5">
    <source>
        <dbReference type="ARBA" id="ARBA00022679"/>
    </source>
</evidence>
<feature type="domain" description="Cytidyltransferase-like" evidence="13">
    <location>
        <begin position="80"/>
        <end position="259"/>
    </location>
</feature>
<sequence length="271" mass="29494">MPPCPGQEREGPSPSPNRVPREGAVPSPRRTRREGLSPSHLVTHREGQKPRNLRVQHNARLATHSAPNPWGDARRTRIGLLGGSFNPAHAGHAHVARRALAALALDQVWLMVSPGNPLKPARGMAPLADRLASAKAIATPPRSIATDIERPLGTRFTADTLAALRRRFRHARFVLLLGADNLAQLPQWRRWRALARDTPIAILPRPGHSRAALHGQAATVLARHRRKPRALLAGPAPRHAGWCLIPAREVALSATAIRNARRDGAARRVAA</sequence>
<feature type="region of interest" description="Disordered" evidence="12">
    <location>
        <begin position="1"/>
        <end position="54"/>
    </location>
</feature>
<evidence type="ECO:0000256" key="1">
    <source>
        <dbReference type="ARBA" id="ARBA00002324"/>
    </source>
</evidence>
<dbReference type="InterPro" id="IPR005248">
    <property type="entry name" value="NadD/NMNAT"/>
</dbReference>
<dbReference type="InterPro" id="IPR004821">
    <property type="entry name" value="Cyt_trans-like"/>
</dbReference>
<evidence type="ECO:0000256" key="7">
    <source>
        <dbReference type="ARBA" id="ARBA00022741"/>
    </source>
</evidence>
<evidence type="ECO:0000256" key="3">
    <source>
        <dbReference type="ARBA" id="ARBA00009014"/>
    </source>
</evidence>
<dbReference type="PANTHER" id="PTHR39321">
    <property type="entry name" value="NICOTINATE-NUCLEOTIDE ADENYLYLTRANSFERASE-RELATED"/>
    <property type="match status" value="1"/>
</dbReference>
<reference evidence="14" key="2">
    <citation type="journal article" date="2021" name="Syst. Appl. Microbiol.">
        <title>Roseomonas hellenica sp. nov., isolated from roots of wild-growing Alkanna tinctoria.</title>
        <authorList>
            <person name="Rat A."/>
            <person name="Naranjo H.D."/>
            <person name="Lebbe L."/>
            <person name="Cnockaert M."/>
            <person name="Krigas N."/>
            <person name="Grigoriadou K."/>
            <person name="Maloupa E."/>
            <person name="Willems A."/>
        </authorList>
    </citation>
    <scope>NUCLEOTIDE SEQUENCE</scope>
    <source>
        <strain evidence="14">LMG 28251</strain>
    </source>
</reference>
<dbReference type="HAMAP" id="MF_00244">
    <property type="entry name" value="NaMN_adenylyltr"/>
    <property type="match status" value="1"/>
</dbReference>
<evidence type="ECO:0000259" key="13">
    <source>
        <dbReference type="Pfam" id="PF01467"/>
    </source>
</evidence>
<dbReference type="CDD" id="cd02165">
    <property type="entry name" value="NMNAT"/>
    <property type="match status" value="1"/>
</dbReference>
<evidence type="ECO:0000256" key="10">
    <source>
        <dbReference type="ARBA" id="ARBA00048721"/>
    </source>
</evidence>
<dbReference type="Proteomes" id="UP001196068">
    <property type="component" value="Unassembled WGS sequence"/>
</dbReference>
<gene>
    <name evidence="11" type="primary">nadD</name>
    <name evidence="14" type="ORF">GXW79_07315</name>
</gene>
<dbReference type="SUPFAM" id="SSF52374">
    <property type="entry name" value="Nucleotidylyl transferase"/>
    <property type="match status" value="1"/>
</dbReference>
<dbReference type="GO" id="GO:0005524">
    <property type="term" value="F:ATP binding"/>
    <property type="evidence" value="ECO:0007669"/>
    <property type="project" value="UniProtKB-KW"/>
</dbReference>
<evidence type="ECO:0000256" key="9">
    <source>
        <dbReference type="ARBA" id="ARBA00023027"/>
    </source>
</evidence>
<dbReference type="EC" id="2.7.7.18" evidence="11"/>
<protein>
    <recommendedName>
        <fullName evidence="11">Probable nicotinate-nucleotide adenylyltransferase</fullName>
        <ecNumber evidence="11">2.7.7.18</ecNumber>
    </recommendedName>
    <alternativeName>
        <fullName evidence="11">Deamido-NAD(+) diphosphorylase</fullName>
    </alternativeName>
    <alternativeName>
        <fullName evidence="11">Deamido-NAD(+) pyrophosphorylase</fullName>
    </alternativeName>
    <alternativeName>
        <fullName evidence="11">Nicotinate mononucleotide adenylyltransferase</fullName>
        <shortName evidence="11">NaMN adenylyltransferase</shortName>
    </alternativeName>
</protein>